<keyword evidence="3" id="KW-1185">Reference proteome</keyword>
<comment type="caution">
    <text evidence="2">The sequence shown here is derived from an EMBL/GenBank/DDBJ whole genome shotgun (WGS) entry which is preliminary data.</text>
</comment>
<dbReference type="RefSeq" id="WP_256615446.1">
    <property type="nucleotide sequence ID" value="NZ_JANIBK010000052.1"/>
</dbReference>
<evidence type="ECO:0000313" key="2">
    <source>
        <dbReference type="EMBL" id="MCQ8129027.1"/>
    </source>
</evidence>
<accession>A0ABT1U5G3</accession>
<evidence type="ECO:0000256" key="1">
    <source>
        <dbReference type="SAM" id="SignalP"/>
    </source>
</evidence>
<keyword evidence="1" id="KW-0732">Signal</keyword>
<dbReference type="Proteomes" id="UP001524586">
    <property type="component" value="Unassembled WGS sequence"/>
</dbReference>
<evidence type="ECO:0000313" key="3">
    <source>
        <dbReference type="Proteomes" id="UP001524586"/>
    </source>
</evidence>
<organism evidence="2 3">
    <name type="scientific">Methylomonas rivi</name>
    <dbReference type="NCBI Taxonomy" id="2952226"/>
    <lineage>
        <taxon>Bacteria</taxon>
        <taxon>Pseudomonadati</taxon>
        <taxon>Pseudomonadota</taxon>
        <taxon>Gammaproteobacteria</taxon>
        <taxon>Methylococcales</taxon>
        <taxon>Methylococcaceae</taxon>
        <taxon>Methylomonas</taxon>
    </lineage>
</organism>
<gene>
    <name evidence="2" type="ORF">NP596_11220</name>
</gene>
<dbReference type="EMBL" id="JANIBK010000052">
    <property type="protein sequence ID" value="MCQ8129027.1"/>
    <property type="molecule type" value="Genomic_DNA"/>
</dbReference>
<proteinExistence type="predicted"/>
<protein>
    <submittedName>
        <fullName evidence="2">Peptidase M10</fullName>
    </submittedName>
</protein>
<feature type="signal peptide" evidence="1">
    <location>
        <begin position="1"/>
        <end position="22"/>
    </location>
</feature>
<reference evidence="2 3" key="1">
    <citation type="submission" date="2022-07" db="EMBL/GenBank/DDBJ databases">
        <title>Methylomonas rivi sp. nov., Methylomonas rosea sp. nov., Methylomonas aureus sp. nov. and Methylomonas subterranea sp. nov., four novel methanotrophs isolated from a freshwater creek and the deep terrestrial subsurface.</title>
        <authorList>
            <person name="Abin C."/>
            <person name="Sankaranarayanan K."/>
            <person name="Garner C."/>
            <person name="Sindelar R."/>
            <person name="Kotary K."/>
            <person name="Garner R."/>
            <person name="Barclay S."/>
            <person name="Lawson P."/>
            <person name="Krumholz L."/>
        </authorList>
    </citation>
    <scope>NUCLEOTIDE SEQUENCE [LARGE SCALE GENOMIC DNA]</scope>
    <source>
        <strain evidence="2 3">WSC-6</strain>
    </source>
</reference>
<feature type="chain" id="PRO_5047214978" evidence="1">
    <location>
        <begin position="23"/>
        <end position="265"/>
    </location>
</feature>
<sequence length="265" mass="26845">MKKIIASVVVLLGMLFASQANAHVGYRSLDVNNPFTDSVTTDFGWYEGTQPTLANSHDLRWFSFSLAQSSYVDISVAATGAGSFFASSRTVTGGTAASPFTSVGDLDVAISLFSGMVPASSVESVTNVPAVGIHPGGIGGFAVTGQGITTIGTNAGPFGAGINTLTNTSGATGSISYLMHANDFGSGLTEALNHVFLAAGQYTLLVGGASHPLFDVDGITLLNDGAYGVVASLSVQPVPVPGAVWLFGSAMAGLIGFGRRKSLAA</sequence>
<name>A0ABT1U5G3_9GAMM</name>